<keyword evidence="4" id="KW-0812">Transmembrane</keyword>
<dbReference type="RefSeq" id="WP_171640282.1">
    <property type="nucleotide sequence ID" value="NZ_WHOA01000007.1"/>
</dbReference>
<evidence type="ECO:0000256" key="1">
    <source>
        <dbReference type="ARBA" id="ARBA00004196"/>
    </source>
</evidence>
<evidence type="ECO:0000256" key="4">
    <source>
        <dbReference type="SAM" id="Phobius"/>
    </source>
</evidence>
<accession>A0ABX1XNR0</accession>
<feature type="domain" description="YknX-like beta-barrel" evidence="6">
    <location>
        <begin position="229"/>
        <end position="301"/>
    </location>
</feature>
<proteinExistence type="inferred from homology"/>
<evidence type="ECO:0000256" key="3">
    <source>
        <dbReference type="ARBA" id="ARBA00023054"/>
    </source>
</evidence>
<dbReference type="InterPro" id="IPR006143">
    <property type="entry name" value="RND_pump_MFP"/>
</dbReference>
<comment type="subcellular location">
    <subcellularLocation>
        <location evidence="1">Cell envelope</location>
    </subcellularLocation>
</comment>
<dbReference type="InterPro" id="IPR058636">
    <property type="entry name" value="Beta-barrel_YknX"/>
</dbReference>
<keyword evidence="8" id="KW-1185">Reference proteome</keyword>
<keyword evidence="4" id="KW-1133">Transmembrane helix</keyword>
<comment type="similarity">
    <text evidence="2">Belongs to the membrane fusion protein (MFP) (TC 8.A.1) family.</text>
</comment>
<evidence type="ECO:0000256" key="2">
    <source>
        <dbReference type="ARBA" id="ARBA00009477"/>
    </source>
</evidence>
<feature type="transmembrane region" description="Helical" evidence="4">
    <location>
        <begin position="7"/>
        <end position="25"/>
    </location>
</feature>
<sequence>MRKKKTWMLILTAVIVCGISSFLYISSHPNQMKTKNADAGAAFNALQFKVTKEDLINSIEVKGKSSYEKETRVYAPFSGEIKTWHIKDGAQVTKGQQLFELDATPLRSEIAALQTSLKKQKLEADLANFKAAGPGGDSGSVAAGAISEDDARQRFAASEGRKIQEQLNAVNDQSIQLQLAKKQEKVEQASFVAPENGIFLFEDSSKIPKSVEESVRIGKIVDLTRLQLVCTVGEFDVFRIKPDMLVQVKVDALKQKKLQGKVEKVSKFAKTGTEQGTGSAQFEVTISLEPNEQLIAGLSLSGTIETDKKPQTLVVPTLAVLHEKEVYYVMLQTAQGVERRDIEIGMETPEKTEVLKGLNEGDTVVLQ</sequence>
<dbReference type="Gene3D" id="2.40.50.100">
    <property type="match status" value="1"/>
</dbReference>
<keyword evidence="4" id="KW-0472">Membrane</keyword>
<evidence type="ECO:0000313" key="8">
    <source>
        <dbReference type="Proteomes" id="UP000616779"/>
    </source>
</evidence>
<feature type="domain" description="Multidrug resistance protein MdtA-like C-terminal permuted SH3" evidence="5">
    <location>
        <begin position="312"/>
        <end position="366"/>
    </location>
</feature>
<comment type="caution">
    <text evidence="7">The sequence shown here is derived from an EMBL/GenBank/DDBJ whole genome shotgun (WGS) entry which is preliminary data.</text>
</comment>
<organism evidence="7 8">
    <name type="scientific">Paenibacillus phytorum</name>
    <dbReference type="NCBI Taxonomy" id="2654977"/>
    <lineage>
        <taxon>Bacteria</taxon>
        <taxon>Bacillati</taxon>
        <taxon>Bacillota</taxon>
        <taxon>Bacilli</taxon>
        <taxon>Bacillales</taxon>
        <taxon>Paenibacillaceae</taxon>
        <taxon>Paenibacillus</taxon>
    </lineage>
</organism>
<dbReference type="Proteomes" id="UP000616779">
    <property type="component" value="Unassembled WGS sequence"/>
</dbReference>
<evidence type="ECO:0000259" key="5">
    <source>
        <dbReference type="Pfam" id="PF25967"/>
    </source>
</evidence>
<evidence type="ECO:0000313" key="7">
    <source>
        <dbReference type="EMBL" id="NOU70106.1"/>
    </source>
</evidence>
<name>A0ABX1XNR0_9BACL</name>
<gene>
    <name evidence="7" type="ORF">GC098_01410</name>
</gene>
<keyword evidence="3" id="KW-0175">Coiled coil</keyword>
<dbReference type="Gene3D" id="2.40.30.170">
    <property type="match status" value="1"/>
</dbReference>
<dbReference type="PANTHER" id="PTHR32347">
    <property type="entry name" value="EFFLUX SYSTEM COMPONENT YKNX-RELATED"/>
    <property type="match status" value="1"/>
</dbReference>
<dbReference type="NCBIfam" id="TIGR01730">
    <property type="entry name" value="RND_mfp"/>
    <property type="match status" value="1"/>
</dbReference>
<dbReference type="Pfam" id="PF25990">
    <property type="entry name" value="Beta-barrel_YknX"/>
    <property type="match status" value="1"/>
</dbReference>
<dbReference type="EMBL" id="WHOA01000007">
    <property type="protein sequence ID" value="NOU70106.1"/>
    <property type="molecule type" value="Genomic_DNA"/>
</dbReference>
<dbReference type="Gene3D" id="2.40.420.20">
    <property type="match status" value="1"/>
</dbReference>
<protein>
    <submittedName>
        <fullName evidence="7">Efflux RND transporter periplasmic adaptor subunit</fullName>
    </submittedName>
</protein>
<dbReference type="Pfam" id="PF25967">
    <property type="entry name" value="RND-MFP_C"/>
    <property type="match status" value="1"/>
</dbReference>
<evidence type="ECO:0000259" key="6">
    <source>
        <dbReference type="Pfam" id="PF25990"/>
    </source>
</evidence>
<reference evidence="7 8" key="1">
    <citation type="submission" date="2019-10" db="EMBL/GenBank/DDBJ databases">
        <title>Description of Paenibacillus terrestris sp. nov.</title>
        <authorList>
            <person name="Carlier A."/>
            <person name="Qi S."/>
        </authorList>
    </citation>
    <scope>NUCLEOTIDE SEQUENCE [LARGE SCALE GENOMIC DNA]</scope>
    <source>
        <strain evidence="7 8">LMG 31458</strain>
    </source>
</reference>
<dbReference type="SUPFAM" id="SSF111369">
    <property type="entry name" value="HlyD-like secretion proteins"/>
    <property type="match status" value="1"/>
</dbReference>
<dbReference type="InterPro" id="IPR050465">
    <property type="entry name" value="UPF0194_transport"/>
</dbReference>
<dbReference type="InterPro" id="IPR058627">
    <property type="entry name" value="MdtA-like_C"/>
</dbReference>